<evidence type="ECO:0000256" key="1">
    <source>
        <dbReference type="SAM" id="Phobius"/>
    </source>
</evidence>
<comment type="caution">
    <text evidence="2">The sequence shown here is derived from an EMBL/GenBank/DDBJ whole genome shotgun (WGS) entry which is preliminary data.</text>
</comment>
<name>A0A923RI12_9BACI</name>
<keyword evidence="1" id="KW-0812">Transmembrane</keyword>
<proteinExistence type="predicted"/>
<sequence>MIITLAVVYSISLVLILAFVYKSNQKEPEEEKMSIWMVWFVSVLLALMPAIAIAILLLTILGSANVVDMLFSLQLSTNQLIMLTIFILIYLFTIDSIVEIVVKYIVGKGIIYDVIILLSRTFVFYWIALLQKINQMNSFIIALGVAFIILIIELLYHGRKKK</sequence>
<protein>
    <submittedName>
        <fullName evidence="2">Uncharacterized protein</fullName>
    </submittedName>
</protein>
<feature type="transmembrane region" description="Helical" evidence="1">
    <location>
        <begin position="80"/>
        <end position="98"/>
    </location>
</feature>
<reference evidence="2" key="1">
    <citation type="submission" date="2020-08" db="EMBL/GenBank/DDBJ databases">
        <title>Genome public.</title>
        <authorList>
            <person name="Liu C."/>
            <person name="Sun Q."/>
        </authorList>
    </citation>
    <scope>NUCLEOTIDE SEQUENCE</scope>
    <source>
        <strain evidence="2">BX22</strain>
    </source>
</reference>
<feature type="transmembrane region" description="Helical" evidence="1">
    <location>
        <begin position="136"/>
        <end position="156"/>
    </location>
</feature>
<feature type="transmembrane region" description="Helical" evidence="1">
    <location>
        <begin position="6"/>
        <end position="24"/>
    </location>
</feature>
<accession>A0A923RI12</accession>
<feature type="transmembrane region" description="Helical" evidence="1">
    <location>
        <begin position="36"/>
        <end position="60"/>
    </location>
</feature>
<gene>
    <name evidence="2" type="ORF">H8S33_06345</name>
</gene>
<evidence type="ECO:0000313" key="3">
    <source>
        <dbReference type="Proteomes" id="UP000637359"/>
    </source>
</evidence>
<feature type="transmembrane region" description="Helical" evidence="1">
    <location>
        <begin position="110"/>
        <end position="130"/>
    </location>
</feature>
<dbReference type="AlphaFoldDB" id="A0A923RI12"/>
<dbReference type="EMBL" id="JACOOL010000004">
    <property type="protein sequence ID" value="MBC5636443.1"/>
    <property type="molecule type" value="Genomic_DNA"/>
</dbReference>
<keyword evidence="3" id="KW-1185">Reference proteome</keyword>
<dbReference type="Proteomes" id="UP000637359">
    <property type="component" value="Unassembled WGS sequence"/>
</dbReference>
<keyword evidence="1" id="KW-1133">Transmembrane helix</keyword>
<organism evidence="2 3">
    <name type="scientific">Ornithinibacillus hominis</name>
    <dbReference type="NCBI Taxonomy" id="2763055"/>
    <lineage>
        <taxon>Bacteria</taxon>
        <taxon>Bacillati</taxon>
        <taxon>Bacillota</taxon>
        <taxon>Bacilli</taxon>
        <taxon>Bacillales</taxon>
        <taxon>Bacillaceae</taxon>
        <taxon>Ornithinibacillus</taxon>
    </lineage>
</organism>
<evidence type="ECO:0000313" key="2">
    <source>
        <dbReference type="EMBL" id="MBC5636443.1"/>
    </source>
</evidence>
<keyword evidence="1" id="KW-0472">Membrane</keyword>